<dbReference type="HOGENOM" id="CLU_2961818_0_0_1"/>
<proteinExistence type="predicted"/>
<organism evidence="1 2">
    <name type="scientific">Pisolithus tinctorius Marx 270</name>
    <dbReference type="NCBI Taxonomy" id="870435"/>
    <lineage>
        <taxon>Eukaryota</taxon>
        <taxon>Fungi</taxon>
        <taxon>Dikarya</taxon>
        <taxon>Basidiomycota</taxon>
        <taxon>Agaricomycotina</taxon>
        <taxon>Agaricomycetes</taxon>
        <taxon>Agaricomycetidae</taxon>
        <taxon>Boletales</taxon>
        <taxon>Sclerodermatineae</taxon>
        <taxon>Pisolithaceae</taxon>
        <taxon>Pisolithus</taxon>
    </lineage>
</organism>
<dbReference type="EMBL" id="KN831973">
    <property type="protein sequence ID" value="KIO04118.1"/>
    <property type="molecule type" value="Genomic_DNA"/>
</dbReference>
<evidence type="ECO:0000313" key="1">
    <source>
        <dbReference type="EMBL" id="KIO04118.1"/>
    </source>
</evidence>
<protein>
    <submittedName>
        <fullName evidence="1">Uncharacterized protein</fullName>
    </submittedName>
</protein>
<accession>A0A0C3J4V6</accession>
<keyword evidence="2" id="KW-1185">Reference proteome</keyword>
<reference evidence="1 2" key="1">
    <citation type="submission" date="2014-04" db="EMBL/GenBank/DDBJ databases">
        <authorList>
            <consortium name="DOE Joint Genome Institute"/>
            <person name="Kuo A."/>
            <person name="Kohler A."/>
            <person name="Costa M.D."/>
            <person name="Nagy L.G."/>
            <person name="Floudas D."/>
            <person name="Copeland A."/>
            <person name="Barry K.W."/>
            <person name="Cichocki N."/>
            <person name="Veneault-Fourrey C."/>
            <person name="LaButti K."/>
            <person name="Lindquist E.A."/>
            <person name="Lipzen A."/>
            <person name="Lundell T."/>
            <person name="Morin E."/>
            <person name="Murat C."/>
            <person name="Sun H."/>
            <person name="Tunlid A."/>
            <person name="Henrissat B."/>
            <person name="Grigoriev I.V."/>
            <person name="Hibbett D.S."/>
            <person name="Martin F."/>
            <person name="Nordberg H.P."/>
            <person name="Cantor M.N."/>
            <person name="Hua S.X."/>
        </authorList>
    </citation>
    <scope>NUCLEOTIDE SEQUENCE [LARGE SCALE GENOMIC DNA]</scope>
    <source>
        <strain evidence="1 2">Marx 270</strain>
    </source>
</reference>
<dbReference type="InParanoid" id="A0A0C3J4V6"/>
<dbReference type="Proteomes" id="UP000054217">
    <property type="component" value="Unassembled WGS sequence"/>
</dbReference>
<gene>
    <name evidence="1" type="ORF">M404DRAFT_1000929</name>
</gene>
<reference evidence="2" key="2">
    <citation type="submission" date="2015-01" db="EMBL/GenBank/DDBJ databases">
        <title>Evolutionary Origins and Diversification of the Mycorrhizal Mutualists.</title>
        <authorList>
            <consortium name="DOE Joint Genome Institute"/>
            <consortium name="Mycorrhizal Genomics Consortium"/>
            <person name="Kohler A."/>
            <person name="Kuo A."/>
            <person name="Nagy L.G."/>
            <person name="Floudas D."/>
            <person name="Copeland A."/>
            <person name="Barry K.W."/>
            <person name="Cichocki N."/>
            <person name="Veneault-Fourrey C."/>
            <person name="LaButti K."/>
            <person name="Lindquist E.A."/>
            <person name="Lipzen A."/>
            <person name="Lundell T."/>
            <person name="Morin E."/>
            <person name="Murat C."/>
            <person name="Riley R."/>
            <person name="Ohm R."/>
            <person name="Sun H."/>
            <person name="Tunlid A."/>
            <person name="Henrissat B."/>
            <person name="Grigoriev I.V."/>
            <person name="Hibbett D.S."/>
            <person name="Martin F."/>
        </authorList>
    </citation>
    <scope>NUCLEOTIDE SEQUENCE [LARGE SCALE GENOMIC DNA]</scope>
    <source>
        <strain evidence="2">Marx 270</strain>
    </source>
</reference>
<dbReference type="AlphaFoldDB" id="A0A0C3J4V6"/>
<name>A0A0C3J4V6_PISTI</name>
<sequence>MYCLEYHAIIATTLFSNAVLVQVWREIFPAALISARASCPVPKGGVAYGYPFQPITLLP</sequence>
<evidence type="ECO:0000313" key="2">
    <source>
        <dbReference type="Proteomes" id="UP000054217"/>
    </source>
</evidence>